<dbReference type="RefSeq" id="WP_111568171.1">
    <property type="nucleotide sequence ID" value="NZ_PIPK01000001.1"/>
</dbReference>
<reference evidence="6 8" key="1">
    <citation type="journal article" date="2018" name="Front. Microbiol.">
        <title>Genome-Based Analysis Reveals the Taxonomy and Diversity of the Family Idiomarinaceae.</title>
        <authorList>
            <person name="Liu Y."/>
            <person name="Lai Q."/>
            <person name="Shao Z."/>
        </authorList>
    </citation>
    <scope>NUCLEOTIDE SEQUENCE [LARGE SCALE GENOMIC DNA]</scope>
    <source>
        <strain evidence="6 8">CF12-14</strain>
    </source>
</reference>
<comment type="subcellular location">
    <subcellularLocation>
        <location evidence="1">Golgi apparatus membrane</location>
        <topology evidence="1">Peripheral membrane protein</topology>
        <orientation evidence="1">Cytoplasmic side</orientation>
    </subcellularLocation>
</comment>
<evidence type="ECO:0000256" key="3">
    <source>
        <dbReference type="ARBA" id="ARBA00023121"/>
    </source>
</evidence>
<dbReference type="GO" id="GO:0070273">
    <property type="term" value="F:phosphatidylinositol-4-phosphate binding"/>
    <property type="evidence" value="ECO:0007669"/>
    <property type="project" value="InterPro"/>
</dbReference>
<dbReference type="GO" id="GO:0043001">
    <property type="term" value="P:Golgi to plasma membrane protein transport"/>
    <property type="evidence" value="ECO:0007669"/>
    <property type="project" value="TreeGrafter"/>
</dbReference>
<evidence type="ECO:0000313" key="8">
    <source>
        <dbReference type="Proteomes" id="UP000287865"/>
    </source>
</evidence>
<dbReference type="EMBL" id="QLMD01000001">
    <property type="protein sequence ID" value="RAK01694.1"/>
    <property type="molecule type" value="Genomic_DNA"/>
</dbReference>
<keyword evidence="2" id="KW-0333">Golgi apparatus</keyword>
<dbReference type="InterPro" id="IPR008628">
    <property type="entry name" value="GPP34-like"/>
</dbReference>
<dbReference type="EMBL" id="PIPK01000001">
    <property type="protein sequence ID" value="RUO28516.1"/>
    <property type="molecule type" value="Genomic_DNA"/>
</dbReference>
<comment type="caution">
    <text evidence="5">The sequence shown here is derived from an EMBL/GenBank/DDBJ whole genome shotgun (WGS) entry which is preliminary data.</text>
</comment>
<evidence type="ECO:0000313" key="6">
    <source>
        <dbReference type="EMBL" id="RUO28516.1"/>
    </source>
</evidence>
<name>A0A327X6N5_9GAMM</name>
<dbReference type="AlphaFoldDB" id="A0A327X6N5"/>
<organism evidence="5 7">
    <name type="scientific">Aliidiomarina maris</name>
    <dbReference type="NCBI Taxonomy" id="531312"/>
    <lineage>
        <taxon>Bacteria</taxon>
        <taxon>Pseudomonadati</taxon>
        <taxon>Pseudomonadota</taxon>
        <taxon>Gammaproteobacteria</taxon>
        <taxon>Alteromonadales</taxon>
        <taxon>Idiomarinaceae</taxon>
        <taxon>Aliidiomarina</taxon>
    </lineage>
</organism>
<evidence type="ECO:0000313" key="5">
    <source>
        <dbReference type="EMBL" id="RAK01694.1"/>
    </source>
</evidence>
<reference evidence="5 7" key="2">
    <citation type="submission" date="2018-06" db="EMBL/GenBank/DDBJ databases">
        <title>Genomic Encyclopedia of Type Strains, Phase III (KMG-III): the genomes of soil and plant-associated and newly described type strains.</title>
        <authorList>
            <person name="Whitman W."/>
        </authorList>
    </citation>
    <scope>NUCLEOTIDE SEQUENCE [LARGE SCALE GENOMIC DNA]</scope>
    <source>
        <strain evidence="5 7">CGMCC 1.15366</strain>
    </source>
</reference>
<proteinExistence type="predicted"/>
<dbReference type="OrthoDB" id="6237461at2"/>
<dbReference type="PANTHER" id="PTHR12704">
    <property type="entry name" value="TRANS-GOLGI PROTEIN GMX33"/>
    <property type="match status" value="1"/>
</dbReference>
<dbReference type="GO" id="GO:0007030">
    <property type="term" value="P:Golgi organization"/>
    <property type="evidence" value="ECO:0007669"/>
    <property type="project" value="TreeGrafter"/>
</dbReference>
<keyword evidence="8" id="KW-1185">Reference proteome</keyword>
<dbReference type="GO" id="GO:0005829">
    <property type="term" value="C:cytosol"/>
    <property type="evidence" value="ECO:0007669"/>
    <property type="project" value="TreeGrafter"/>
</dbReference>
<evidence type="ECO:0000313" key="7">
    <source>
        <dbReference type="Proteomes" id="UP000249203"/>
    </source>
</evidence>
<evidence type="ECO:0000256" key="2">
    <source>
        <dbReference type="ARBA" id="ARBA00023034"/>
    </source>
</evidence>
<dbReference type="Proteomes" id="UP000287865">
    <property type="component" value="Unassembled WGS sequence"/>
</dbReference>
<sequence>MQSLALYEELMLLALCEEKGTIQSAYIGYAVAAGVLAELKLQQRIKLESGRRKHVKVIDNSPVDDPVLAECMQIIRHAKRPKVLRSWVNHLAFIKDLNHKVAKNLAAHGVVDATEDKVLWLFTRRVYPEINPEPEQALRQRLRQLVMNPEAVVDARTVVLLALCQGAQLLPQVFTRKELREHKPRIKQLVKGNQLGDATREVIEAVQIAVMVAVMIPTITTVTST</sequence>
<accession>A0A327X6N5</accession>
<keyword evidence="4" id="KW-0472">Membrane</keyword>
<dbReference type="GO" id="GO:0048194">
    <property type="term" value="P:Golgi vesicle budding"/>
    <property type="evidence" value="ECO:0007669"/>
    <property type="project" value="TreeGrafter"/>
</dbReference>
<evidence type="ECO:0000256" key="1">
    <source>
        <dbReference type="ARBA" id="ARBA00004255"/>
    </source>
</evidence>
<dbReference type="PANTHER" id="PTHR12704:SF2">
    <property type="entry name" value="GOLGI PHOSPHOPROTEIN 3 HOMOLOG SAURON"/>
    <property type="match status" value="1"/>
</dbReference>
<protein>
    <submittedName>
        <fullName evidence="5">Golgi phosphoprotein 3 GPP34</fullName>
    </submittedName>
</protein>
<gene>
    <name evidence="5" type="ORF">B0I24_101318</name>
    <name evidence="6" type="ORF">CWE07_01530</name>
</gene>
<dbReference type="Gene3D" id="1.10.3630.10">
    <property type="entry name" value="yeast vps74-n-term truncation variant domain like"/>
    <property type="match status" value="1"/>
</dbReference>
<dbReference type="Proteomes" id="UP000249203">
    <property type="component" value="Unassembled WGS sequence"/>
</dbReference>
<dbReference type="InterPro" id="IPR038261">
    <property type="entry name" value="GPP34-like_sf"/>
</dbReference>
<dbReference type="GO" id="GO:0012505">
    <property type="term" value="C:endomembrane system"/>
    <property type="evidence" value="ECO:0007669"/>
    <property type="project" value="UniProtKB-ARBA"/>
</dbReference>
<evidence type="ECO:0000256" key="4">
    <source>
        <dbReference type="ARBA" id="ARBA00023136"/>
    </source>
</evidence>
<keyword evidence="3" id="KW-0446">Lipid-binding</keyword>
<dbReference type="Pfam" id="PF05719">
    <property type="entry name" value="GPP34"/>
    <property type="match status" value="1"/>
</dbReference>
<dbReference type="GO" id="GO:0006890">
    <property type="term" value="P:retrograde vesicle-mediated transport, Golgi to endoplasmic reticulum"/>
    <property type="evidence" value="ECO:0007669"/>
    <property type="project" value="TreeGrafter"/>
</dbReference>